<evidence type="ECO:0000256" key="1">
    <source>
        <dbReference type="SAM" id="MobiDB-lite"/>
    </source>
</evidence>
<feature type="compositionally biased region" description="Basic and acidic residues" evidence="1">
    <location>
        <begin position="170"/>
        <end position="182"/>
    </location>
</feature>
<feature type="domain" description="CAP-Gly" evidence="2">
    <location>
        <begin position="30"/>
        <end position="72"/>
    </location>
</feature>
<dbReference type="Proteomes" id="UP000723463">
    <property type="component" value="Unassembled WGS sequence"/>
</dbReference>
<protein>
    <recommendedName>
        <fullName evidence="2">CAP-Gly domain-containing protein</fullName>
    </recommendedName>
</protein>
<dbReference type="PANTHER" id="PTHR18916">
    <property type="entry name" value="DYNACTIN 1-RELATED MICROTUBULE-BINDING"/>
    <property type="match status" value="1"/>
</dbReference>
<dbReference type="InterPro" id="IPR000938">
    <property type="entry name" value="CAP-Gly_domain"/>
</dbReference>
<evidence type="ECO:0000313" key="4">
    <source>
        <dbReference type="Proteomes" id="UP000723463"/>
    </source>
</evidence>
<dbReference type="InterPro" id="IPR036859">
    <property type="entry name" value="CAP-Gly_dom_sf"/>
</dbReference>
<dbReference type="EMBL" id="JAAAXW010000109">
    <property type="protein sequence ID" value="KAF9543608.1"/>
    <property type="molecule type" value="Genomic_DNA"/>
</dbReference>
<reference evidence="3" key="1">
    <citation type="journal article" date="2020" name="Fungal Divers.">
        <title>Resolving the Mortierellaceae phylogeny through synthesis of multi-gene phylogenetics and phylogenomics.</title>
        <authorList>
            <person name="Vandepol N."/>
            <person name="Liber J."/>
            <person name="Desiro A."/>
            <person name="Na H."/>
            <person name="Kennedy M."/>
            <person name="Barry K."/>
            <person name="Grigoriev I.V."/>
            <person name="Miller A.N."/>
            <person name="O'Donnell K."/>
            <person name="Stajich J.E."/>
            <person name="Bonito G."/>
        </authorList>
    </citation>
    <scope>NUCLEOTIDE SEQUENCE</scope>
    <source>
        <strain evidence="3">NRRL 2591</strain>
    </source>
</reference>
<dbReference type="Gene3D" id="2.30.30.190">
    <property type="entry name" value="CAP Gly-rich-like domain"/>
    <property type="match status" value="1"/>
</dbReference>
<dbReference type="SMART" id="SM01052">
    <property type="entry name" value="CAP_GLY"/>
    <property type="match status" value="1"/>
</dbReference>
<comment type="caution">
    <text evidence="3">The sequence shown here is derived from an EMBL/GenBank/DDBJ whole genome shotgun (WGS) entry which is preliminary data.</text>
</comment>
<gene>
    <name evidence="3" type="ORF">EC957_000612</name>
</gene>
<dbReference type="AlphaFoldDB" id="A0A9P6K356"/>
<feature type="compositionally biased region" description="Polar residues" evidence="1">
    <location>
        <begin position="261"/>
        <end position="277"/>
    </location>
</feature>
<sequence length="411" mass="45659">MADPGSQPPGIDVGMRVEVSGNLGYVRYVGQTSFSTGRWVGVELDLPRGKNGGVVEGKRYFDCKAMHGVFVRPPQARIIVDGVAPTGVQPEPAGRAASRPSSISSRSQLPAGSRTGVPSRPSSVRTLVASPTAATGASRLSKPPVRRAGTDSTPDSPGSARRIRVAPQSARDDDHHLAERSRSSTPPTSANLQQQQHQLLLQQQQLQLQRQQEAILAEEESKRLAMEEALIQEELEQEEELAQKEQQQDQQGFAPLPASASGGTPSAQSQQGNNAQRTEAVVPLKEYEELKIKLRILETKRTEDRERIRDAEKAKEESEQFLNIRTKLQAKLTEMQQELRDSKRSLKESQTEKEAFENKYNDVLDSMEVTLLDKEMAEERAENLQHEVNMLKEKVDEMHVDLNVFQQEDGK</sequence>
<evidence type="ECO:0000259" key="2">
    <source>
        <dbReference type="PROSITE" id="PS50245"/>
    </source>
</evidence>
<accession>A0A9P6K356</accession>
<feature type="region of interest" description="Disordered" evidence="1">
    <location>
        <begin position="85"/>
        <end position="197"/>
    </location>
</feature>
<evidence type="ECO:0000313" key="3">
    <source>
        <dbReference type="EMBL" id="KAF9543608.1"/>
    </source>
</evidence>
<name>A0A9P6K356_9FUNG</name>
<proteinExistence type="predicted"/>
<dbReference type="PROSITE" id="PS00845">
    <property type="entry name" value="CAP_GLY_1"/>
    <property type="match status" value="1"/>
</dbReference>
<dbReference type="Pfam" id="PF01302">
    <property type="entry name" value="CAP_GLY"/>
    <property type="match status" value="1"/>
</dbReference>
<feature type="region of interest" description="Disordered" evidence="1">
    <location>
        <begin position="339"/>
        <end position="358"/>
    </location>
</feature>
<dbReference type="PROSITE" id="PS50245">
    <property type="entry name" value="CAP_GLY_2"/>
    <property type="match status" value="1"/>
</dbReference>
<feature type="region of interest" description="Disordered" evidence="1">
    <location>
        <begin position="232"/>
        <end position="280"/>
    </location>
</feature>
<dbReference type="SUPFAM" id="SSF74924">
    <property type="entry name" value="Cap-Gly domain"/>
    <property type="match status" value="1"/>
</dbReference>
<feature type="compositionally biased region" description="Low complexity" evidence="1">
    <location>
        <begin position="90"/>
        <end position="107"/>
    </location>
</feature>
<keyword evidence="4" id="KW-1185">Reference proteome</keyword>
<organism evidence="3 4">
    <name type="scientific">Mortierella hygrophila</name>
    <dbReference type="NCBI Taxonomy" id="979708"/>
    <lineage>
        <taxon>Eukaryota</taxon>
        <taxon>Fungi</taxon>
        <taxon>Fungi incertae sedis</taxon>
        <taxon>Mucoromycota</taxon>
        <taxon>Mortierellomycotina</taxon>
        <taxon>Mortierellomycetes</taxon>
        <taxon>Mortierellales</taxon>
        <taxon>Mortierellaceae</taxon>
        <taxon>Mortierella</taxon>
    </lineage>
</organism>